<dbReference type="Gene3D" id="2.60.120.560">
    <property type="entry name" value="Exo-inulinase, domain 1"/>
    <property type="match status" value="1"/>
</dbReference>
<feature type="signal peptide" evidence="1">
    <location>
        <begin position="1"/>
        <end position="24"/>
    </location>
</feature>
<dbReference type="InterPro" id="IPR010496">
    <property type="entry name" value="AL/BT2_dom"/>
</dbReference>
<dbReference type="Pfam" id="PF06439">
    <property type="entry name" value="3keto-disac_hyd"/>
    <property type="match status" value="1"/>
</dbReference>
<dbReference type="HOGENOM" id="CLU_067540_0_0_5"/>
<dbReference type="AlphaFoldDB" id="F9Y6B5"/>
<name>F9Y6B5_KETVW</name>
<dbReference type="RefSeq" id="WP_013384321.1">
    <property type="nucleotide sequence ID" value="NC_017384.1"/>
</dbReference>
<protein>
    <submittedName>
        <fullName evidence="3">Cycloisomaltooligosaccharide glucanotransferase</fullName>
        <ecNumber evidence="3">2.4.1.-</ecNumber>
    </submittedName>
</protein>
<dbReference type="OrthoDB" id="176168at2"/>
<evidence type="ECO:0000259" key="2">
    <source>
        <dbReference type="Pfam" id="PF06439"/>
    </source>
</evidence>
<keyword evidence="3" id="KW-0808">Transferase</keyword>
<evidence type="ECO:0000313" key="4">
    <source>
        <dbReference type="Proteomes" id="UP000000692"/>
    </source>
</evidence>
<gene>
    <name evidence="3" type="ordered locus">KVU_1022</name>
</gene>
<dbReference type="Proteomes" id="UP000000692">
    <property type="component" value="Chromosome"/>
</dbReference>
<keyword evidence="3" id="KW-0328">Glycosyltransferase</keyword>
<dbReference type="GO" id="GO:0016757">
    <property type="term" value="F:glycosyltransferase activity"/>
    <property type="evidence" value="ECO:0007669"/>
    <property type="project" value="UniProtKB-KW"/>
</dbReference>
<dbReference type="KEGG" id="kvl:KVU_1022"/>
<reference evidence="3" key="1">
    <citation type="journal article" date="2011" name="J. Bacteriol.">
        <title>Complete genome sequence of the industrial strain Ketogulonicigenium vulgare WSH-001.</title>
        <authorList>
            <person name="Liu L."/>
            <person name="Li Y."/>
            <person name="Zhang J."/>
            <person name="Zhou Z."/>
            <person name="Liu J."/>
            <person name="Li X."/>
            <person name="Zhou J."/>
            <person name="Du G."/>
            <person name="Wang L."/>
            <person name="Chen J."/>
        </authorList>
    </citation>
    <scope>NUCLEOTIDE SEQUENCE [LARGE SCALE GENOMIC DNA]</scope>
    <source>
        <strain evidence="3">WSH-001</strain>
    </source>
</reference>
<accession>F9Y6B5</accession>
<proteinExistence type="predicted"/>
<keyword evidence="4" id="KW-1185">Reference proteome</keyword>
<feature type="domain" description="3-keto-alpha-glucoside-1,2-lyase/3-keto-2-hydroxy-glucal hydratase" evidence="2">
    <location>
        <begin position="71"/>
        <end position="263"/>
    </location>
</feature>
<feature type="chain" id="PRO_5003391339" evidence="1">
    <location>
        <begin position="25"/>
        <end position="265"/>
    </location>
</feature>
<dbReference type="GO" id="GO:0016787">
    <property type="term" value="F:hydrolase activity"/>
    <property type="evidence" value="ECO:0007669"/>
    <property type="project" value="InterPro"/>
</dbReference>
<dbReference type="PATRIC" id="fig|759362.5.peg.1052"/>
<evidence type="ECO:0000256" key="1">
    <source>
        <dbReference type="SAM" id="SignalP"/>
    </source>
</evidence>
<organism evidence="3 4">
    <name type="scientific">Ketogulonicigenium vulgare (strain WSH-001)</name>
    <dbReference type="NCBI Taxonomy" id="759362"/>
    <lineage>
        <taxon>Bacteria</taxon>
        <taxon>Pseudomonadati</taxon>
        <taxon>Pseudomonadota</taxon>
        <taxon>Alphaproteobacteria</taxon>
        <taxon>Rhodobacterales</taxon>
        <taxon>Roseobacteraceae</taxon>
        <taxon>Ketogulonicigenium</taxon>
    </lineage>
</organism>
<keyword evidence="1" id="KW-0732">Signal</keyword>
<dbReference type="EMBL" id="CP002018">
    <property type="protein sequence ID" value="AEM40861.1"/>
    <property type="molecule type" value="Genomic_DNA"/>
</dbReference>
<dbReference type="eggNOG" id="COG2133">
    <property type="taxonomic scope" value="Bacteria"/>
</dbReference>
<dbReference type="EC" id="2.4.1.-" evidence="3"/>
<sequence length="265" mass="28782">MIKILTYAAAATSAVALLTGGAFAQQPAQSPEASAEALSEVPSRVQAHVSEIWEPVPRTVATPEDAPPSDAIVLFDGTSMDSWIMAAEDGGPANWPVSDGIVSVGSGDIVTADSFCDVQLHIEWRTPAEIEGFDGQDRGNSGIMFHRQYEVQVLDSVDNLTYVNGQAASIYKQHPPLVNASRGPGEWQTYDIVFESPIFAEDGRLRKPAYMTVFHNGVLVQNHAELAGVTEYIGYPTYSPHDCGPILLQDHNADVSYRNIWLRPL</sequence>
<evidence type="ECO:0000313" key="3">
    <source>
        <dbReference type="EMBL" id="AEM40861.1"/>
    </source>
</evidence>